<dbReference type="InterPro" id="IPR005565">
    <property type="entry name" value="Hemolysn_activator_HlyB_C"/>
</dbReference>
<dbReference type="GO" id="GO:0098046">
    <property type="term" value="C:type V protein secretion system complex"/>
    <property type="evidence" value="ECO:0007669"/>
    <property type="project" value="TreeGrafter"/>
</dbReference>
<evidence type="ECO:0000313" key="7">
    <source>
        <dbReference type="EMBL" id="PUA45843.1"/>
    </source>
</evidence>
<dbReference type="GO" id="GO:0046819">
    <property type="term" value="P:protein secretion by the type V secretion system"/>
    <property type="evidence" value="ECO:0007669"/>
    <property type="project" value="TreeGrafter"/>
</dbReference>
<evidence type="ECO:0000313" key="8">
    <source>
        <dbReference type="Proteomes" id="UP000244178"/>
    </source>
</evidence>
<dbReference type="EMBL" id="PYJM01000002">
    <property type="protein sequence ID" value="PUA45843.1"/>
    <property type="molecule type" value="Genomic_DNA"/>
</dbReference>
<dbReference type="InterPro" id="IPR013686">
    <property type="entry name" value="Polypept-transport_assoc_ShlB"/>
</dbReference>
<protein>
    <submittedName>
        <fullName evidence="7">ShlB/FhaC/HecB family hemolysin secretion/activation protein</fullName>
    </submittedName>
</protein>
<dbReference type="Gene3D" id="2.40.160.50">
    <property type="entry name" value="membrane protein fhac: a member of the omp85/tpsb transporter family"/>
    <property type="match status" value="1"/>
</dbReference>
<sequence>MEVRGYKTEVASNKGARGPICGRYVGTRPGVSRGCLSLLLMLPCLATAAVYVPNAGQAMRDIQATQPALPESSEPELDLPAVKPPSAPAQAPDSSGLRLLVKRFEIVGNRAIDSQTLLPLLADLQGQELDLNQLRAAAERLTGYYQSQGYMLARAFLPAQDIEDAVVRIEVLEGRYGRIELHNSSRARDAVIAGPLSALKSDAPVHSDDLERSLLLLSDLPGVRVKGTLRAGEQRGTTDLLVDAGPGPWASGSLEADNYGGYYTGEYRLGGSLNLNNPLRLGDQLNLRVLGSDEDQRYYRAAYKLPLGPRSTSLGVAYSHMSYELGRIFEPLQAHGQASIGSVFVTQPLIRSRSFDLSAQLQYEDKRLRDDIDLFETSSRKHVELWTLGLNGNSQDGVFGGGQNFFYLTYGSGRLSLDGAEAQWLDRFTAAAAGGFQKLTFNGARLQYLSPRFQLYAQLNAQWAGSNLDSSEKFGIGGPFDVRAYPQGAGSGDQGWQASLELRYALAPRWQLKAFVDHGAVQLNKLPWTREDNRRQLSGAGVGATWSGPSQQISLTSAWALDNNQEGNGPERTPRIWASATQYF</sequence>
<accession>A0A2T6GNW0</accession>
<evidence type="ECO:0000256" key="1">
    <source>
        <dbReference type="ARBA" id="ARBA00022452"/>
    </source>
</evidence>
<keyword evidence="1" id="KW-0472">Membrane</keyword>
<dbReference type="Pfam" id="PF03865">
    <property type="entry name" value="ShlB"/>
    <property type="match status" value="1"/>
</dbReference>
<evidence type="ECO:0000256" key="4">
    <source>
        <dbReference type="SAM" id="MobiDB-lite"/>
    </source>
</evidence>
<name>A0A2T6GNW0_9PSED</name>
<evidence type="ECO:0000259" key="5">
    <source>
        <dbReference type="Pfam" id="PF03865"/>
    </source>
</evidence>
<evidence type="ECO:0000256" key="3">
    <source>
        <dbReference type="ARBA" id="ARBA00023237"/>
    </source>
</evidence>
<comment type="caution">
    <text evidence="7">The sequence shown here is derived from an EMBL/GenBank/DDBJ whole genome shotgun (WGS) entry which is preliminary data.</text>
</comment>
<dbReference type="PANTHER" id="PTHR34597:SF1">
    <property type="entry name" value="HEME_HEMOPEXIN TRANSPORTER PROTEIN HUXB"/>
    <property type="match status" value="1"/>
</dbReference>
<gene>
    <name evidence="7" type="ORF">C5U62_10255</name>
</gene>
<dbReference type="AlphaFoldDB" id="A0A2T6GNW0"/>
<organism evidence="7 8">
    <name type="scientific">Pseudomonas protegens</name>
    <dbReference type="NCBI Taxonomy" id="380021"/>
    <lineage>
        <taxon>Bacteria</taxon>
        <taxon>Pseudomonadati</taxon>
        <taxon>Pseudomonadota</taxon>
        <taxon>Gammaproteobacteria</taxon>
        <taxon>Pseudomonadales</taxon>
        <taxon>Pseudomonadaceae</taxon>
        <taxon>Pseudomonas</taxon>
    </lineage>
</organism>
<feature type="region of interest" description="Disordered" evidence="4">
    <location>
        <begin position="65"/>
        <end position="94"/>
    </location>
</feature>
<dbReference type="Pfam" id="PF08479">
    <property type="entry name" value="POTRA_2"/>
    <property type="match status" value="1"/>
</dbReference>
<feature type="domain" description="Haemolysin activator HlyB C-terminal" evidence="5">
    <location>
        <begin position="236"/>
        <end position="544"/>
    </location>
</feature>
<keyword evidence="1" id="KW-1134">Transmembrane beta strand</keyword>
<keyword evidence="3" id="KW-0998">Cell outer membrane</keyword>
<proteinExistence type="predicted"/>
<dbReference type="Gene3D" id="3.10.20.310">
    <property type="entry name" value="membrane protein fhac"/>
    <property type="match status" value="1"/>
</dbReference>
<dbReference type="Proteomes" id="UP000244178">
    <property type="component" value="Unassembled WGS sequence"/>
</dbReference>
<keyword evidence="2" id="KW-0812">Transmembrane</keyword>
<reference evidence="7 8" key="1">
    <citation type="submission" date="2018-03" db="EMBL/GenBank/DDBJ databases">
        <title>Draft genome sequence of the plant growth promoting rhizobacterium Pseudomonas protegens strain BNJ-SS-45 isolated from wheat (Triticum aestivum) rhizosphere.</title>
        <authorList>
            <person name="Bajpai A."/>
            <person name="Shende K."/>
            <person name="Meena N."/>
            <person name="Upadhyayula S.R."/>
            <person name="Suravajhala P."/>
            <person name="Medicherla K.M."/>
            <person name="Johri B.N."/>
        </authorList>
    </citation>
    <scope>NUCLEOTIDE SEQUENCE [LARGE SCALE GENOMIC DNA]</scope>
    <source>
        <strain evidence="7 8">BNJ-SS-45</strain>
    </source>
</reference>
<dbReference type="InterPro" id="IPR051544">
    <property type="entry name" value="TPS_OM_transporter"/>
</dbReference>
<dbReference type="PANTHER" id="PTHR34597">
    <property type="entry name" value="SLR1661 PROTEIN"/>
    <property type="match status" value="1"/>
</dbReference>
<evidence type="ECO:0000259" key="6">
    <source>
        <dbReference type="Pfam" id="PF08479"/>
    </source>
</evidence>
<dbReference type="GO" id="GO:0008320">
    <property type="term" value="F:protein transmembrane transporter activity"/>
    <property type="evidence" value="ECO:0007669"/>
    <property type="project" value="TreeGrafter"/>
</dbReference>
<evidence type="ECO:0000256" key="2">
    <source>
        <dbReference type="ARBA" id="ARBA00022692"/>
    </source>
</evidence>
<feature type="domain" description="Polypeptide-transport-associated ShlB-type" evidence="6">
    <location>
        <begin position="100"/>
        <end position="174"/>
    </location>
</feature>